<protein>
    <recommendedName>
        <fullName evidence="1">Tyrosine-protein phosphatase domain-containing protein</fullName>
    </recommendedName>
</protein>
<accession>V9IH06</accession>
<organism evidence="2">
    <name type="scientific">Apis cerana</name>
    <name type="common">Indian honeybee</name>
    <dbReference type="NCBI Taxonomy" id="7461"/>
    <lineage>
        <taxon>Eukaryota</taxon>
        <taxon>Metazoa</taxon>
        <taxon>Ecdysozoa</taxon>
        <taxon>Arthropoda</taxon>
        <taxon>Hexapoda</taxon>
        <taxon>Insecta</taxon>
        <taxon>Pterygota</taxon>
        <taxon>Neoptera</taxon>
        <taxon>Endopterygota</taxon>
        <taxon>Hymenoptera</taxon>
        <taxon>Apocrita</taxon>
        <taxon>Aculeata</taxon>
        <taxon>Apoidea</taxon>
        <taxon>Anthophila</taxon>
        <taxon>Apidae</taxon>
        <taxon>Apis</taxon>
    </lineage>
</organism>
<dbReference type="AlphaFoldDB" id="V9IH06"/>
<proteinExistence type="evidence at transcript level"/>
<gene>
    <name evidence="2" type="ORF">ACCB04708</name>
</gene>
<dbReference type="Gene3D" id="3.90.190.10">
    <property type="entry name" value="Protein tyrosine phosphatase superfamily"/>
    <property type="match status" value="1"/>
</dbReference>
<sequence length="99" mass="10909">MTEQALRRCTKPVVVHCLDGGALSSLFLVAAATVCHIRAGCGIVNVPLVFKGLLKCRKQIVNKESLLFAYQLVLYHAQDILMKRGILSSTRSTFENFEG</sequence>
<dbReference type="InterPro" id="IPR029021">
    <property type="entry name" value="Prot-tyrosine_phosphatase-like"/>
</dbReference>
<dbReference type="SUPFAM" id="SSF52799">
    <property type="entry name" value="(Phosphotyrosine protein) phosphatases II"/>
    <property type="match status" value="1"/>
</dbReference>
<feature type="domain" description="Tyrosine-protein phosphatase" evidence="1">
    <location>
        <begin position="7"/>
        <end position="74"/>
    </location>
</feature>
<name>V9IH06_APICE</name>
<reference evidence="2" key="1">
    <citation type="submission" date="2011-11" db="EMBL/GenBank/DDBJ databases">
        <title>Decoding the brain transcriptome of the Eastern honeybee (Apis cerana) based on pyrosequencing.</title>
        <authorList>
            <person name="Sun L."/>
            <person name="Zheng H."/>
            <person name="Wang Y."/>
            <person name="Xie X."/>
            <person name="Zhu Y."/>
            <person name="Gu W."/>
            <person name="Wang S."/>
        </authorList>
    </citation>
    <scope>NUCLEOTIDE SEQUENCE</scope>
    <source>
        <tissue evidence="2">Brain</tissue>
    </source>
</reference>
<dbReference type="InterPro" id="IPR000242">
    <property type="entry name" value="PTP_cat"/>
</dbReference>
<evidence type="ECO:0000313" key="2">
    <source>
        <dbReference type="EMBL" id="AEY59781.1"/>
    </source>
</evidence>
<evidence type="ECO:0000259" key="1">
    <source>
        <dbReference type="Pfam" id="PF00102"/>
    </source>
</evidence>
<dbReference type="Pfam" id="PF00102">
    <property type="entry name" value="Y_phosphatase"/>
    <property type="match status" value="1"/>
</dbReference>
<dbReference type="EMBL" id="JR043501">
    <property type="protein sequence ID" value="AEY59781.1"/>
    <property type="molecule type" value="mRNA"/>
</dbReference>
<dbReference type="GO" id="GO:0004725">
    <property type="term" value="F:protein tyrosine phosphatase activity"/>
    <property type="evidence" value="ECO:0007669"/>
    <property type="project" value="InterPro"/>
</dbReference>